<evidence type="ECO:0000256" key="2">
    <source>
        <dbReference type="ARBA" id="ARBA00022801"/>
    </source>
</evidence>
<dbReference type="PANTHER" id="PTHR39181:SF1">
    <property type="entry name" value="TYROSINE-PROTEIN PHOSPHATASE YWQE"/>
    <property type="match status" value="1"/>
</dbReference>
<evidence type="ECO:0000256" key="3">
    <source>
        <dbReference type="ARBA" id="ARBA00022912"/>
    </source>
</evidence>
<dbReference type="SUPFAM" id="SSF89550">
    <property type="entry name" value="PHP domain-like"/>
    <property type="match status" value="1"/>
</dbReference>
<dbReference type="EMBL" id="BJUN01000002">
    <property type="protein sequence ID" value="GEK57720.1"/>
    <property type="molecule type" value="Genomic_DNA"/>
</dbReference>
<dbReference type="InterPro" id="IPR016667">
    <property type="entry name" value="Caps_polysacc_synth_CpsB/CapC"/>
</dbReference>
<dbReference type="OrthoDB" id="9788539at2"/>
<evidence type="ECO:0000256" key="5">
    <source>
        <dbReference type="PIRNR" id="PIRNR016557"/>
    </source>
</evidence>
<dbReference type="PIRSF" id="PIRSF016557">
    <property type="entry name" value="Caps_synth_CpsB"/>
    <property type="match status" value="1"/>
</dbReference>
<dbReference type="AlphaFoldDB" id="A0A510Y316"/>
<keyword evidence="3 5" id="KW-0904">Protein phosphatase</keyword>
<reference evidence="6 7" key="1">
    <citation type="submission" date="2019-07" db="EMBL/GenBank/DDBJ databases">
        <title>Whole genome shotgun sequence of Marinococcus halophilus NBRC 102359.</title>
        <authorList>
            <person name="Hosoyama A."/>
            <person name="Uohara A."/>
            <person name="Ohji S."/>
            <person name="Ichikawa N."/>
        </authorList>
    </citation>
    <scope>NUCLEOTIDE SEQUENCE [LARGE SCALE GENOMIC DNA]</scope>
    <source>
        <strain evidence="6 7">NBRC 102359</strain>
    </source>
</reference>
<dbReference type="Pfam" id="PF19567">
    <property type="entry name" value="CpsB_CapC"/>
    <property type="match status" value="1"/>
</dbReference>
<dbReference type="GO" id="GO:0030145">
    <property type="term" value="F:manganese ion binding"/>
    <property type="evidence" value="ECO:0007669"/>
    <property type="project" value="UniProtKB-UniRule"/>
</dbReference>
<proteinExistence type="inferred from homology"/>
<name>A0A510Y316_MARHA</name>
<protein>
    <recommendedName>
        <fullName evidence="5">Tyrosine-protein phosphatase</fullName>
        <ecNumber evidence="5">3.1.3.48</ecNumber>
    </recommendedName>
</protein>
<evidence type="ECO:0000256" key="4">
    <source>
        <dbReference type="ARBA" id="ARBA00051722"/>
    </source>
</evidence>
<dbReference type="RefSeq" id="WP_094907632.1">
    <property type="nucleotide sequence ID" value="NZ_BJUN01000002.1"/>
</dbReference>
<dbReference type="EC" id="3.1.3.48" evidence="5"/>
<dbReference type="Proteomes" id="UP000321051">
    <property type="component" value="Unassembled WGS sequence"/>
</dbReference>
<keyword evidence="2 5" id="KW-0378">Hydrolase</keyword>
<dbReference type="GO" id="GO:0004725">
    <property type="term" value="F:protein tyrosine phosphatase activity"/>
    <property type="evidence" value="ECO:0007669"/>
    <property type="project" value="UniProtKB-UniRule"/>
</dbReference>
<comment type="catalytic activity">
    <reaction evidence="4 5">
        <text>O-phospho-L-tyrosyl-[protein] + H2O = L-tyrosyl-[protein] + phosphate</text>
        <dbReference type="Rhea" id="RHEA:10684"/>
        <dbReference type="Rhea" id="RHEA-COMP:10136"/>
        <dbReference type="Rhea" id="RHEA-COMP:20101"/>
        <dbReference type="ChEBI" id="CHEBI:15377"/>
        <dbReference type="ChEBI" id="CHEBI:43474"/>
        <dbReference type="ChEBI" id="CHEBI:46858"/>
        <dbReference type="ChEBI" id="CHEBI:61978"/>
        <dbReference type="EC" id="3.1.3.48"/>
    </reaction>
</comment>
<sequence>MIDIHTHILPALDHGPEEINESIIIAREAVENNIQTVFATPHFRPGVYENEGLTVKEAVLDFNVRLRNESIPLHVKSGHEMTLYPGMVEDLLSGRLLPLEDTNYVLVEIQSDDSFALIKTLFYSMQMEGYIPIITHPERLGAYPETEEPLYYFVSHGALAQMSAAAVAGRNGRKRQRFALKLLRKNLAHFIASQADSIPFRLKPAYEQTAAVLGLKKSRDMQENTKRLLVGSPALVDPPEPLHKKRAFFKRT</sequence>
<organism evidence="6 7">
    <name type="scientific">Marinococcus halophilus</name>
    <dbReference type="NCBI Taxonomy" id="1371"/>
    <lineage>
        <taxon>Bacteria</taxon>
        <taxon>Bacillati</taxon>
        <taxon>Bacillota</taxon>
        <taxon>Bacilli</taxon>
        <taxon>Bacillales</taxon>
        <taxon>Bacillaceae</taxon>
        <taxon>Marinococcus</taxon>
    </lineage>
</organism>
<evidence type="ECO:0000313" key="6">
    <source>
        <dbReference type="EMBL" id="GEK57720.1"/>
    </source>
</evidence>
<keyword evidence="7" id="KW-1185">Reference proteome</keyword>
<dbReference type="PANTHER" id="PTHR39181">
    <property type="entry name" value="TYROSINE-PROTEIN PHOSPHATASE YWQE"/>
    <property type="match status" value="1"/>
</dbReference>
<accession>A0A510Y316</accession>
<comment type="caution">
    <text evidence="6">The sequence shown here is derived from an EMBL/GenBank/DDBJ whole genome shotgun (WGS) entry which is preliminary data.</text>
</comment>
<dbReference type="Gene3D" id="3.20.20.140">
    <property type="entry name" value="Metal-dependent hydrolases"/>
    <property type="match status" value="1"/>
</dbReference>
<gene>
    <name evidence="6" type="primary">ywqE</name>
    <name evidence="6" type="ORF">MHA01_06250</name>
</gene>
<comment type="similarity">
    <text evidence="1 5">Belongs to the metallo-dependent hydrolases superfamily. CpsB/CapC family.</text>
</comment>
<dbReference type="STRING" id="1371.GCA_900166605_00453"/>
<evidence type="ECO:0000313" key="7">
    <source>
        <dbReference type="Proteomes" id="UP000321051"/>
    </source>
</evidence>
<dbReference type="InterPro" id="IPR016195">
    <property type="entry name" value="Pol/histidinol_Pase-like"/>
</dbReference>
<evidence type="ECO:0000256" key="1">
    <source>
        <dbReference type="ARBA" id="ARBA00005750"/>
    </source>
</evidence>